<accession>A0A939QHG2</accession>
<feature type="signal peptide" evidence="2">
    <location>
        <begin position="1"/>
        <end position="27"/>
    </location>
</feature>
<evidence type="ECO:0000256" key="1">
    <source>
        <dbReference type="SAM" id="MobiDB-lite"/>
    </source>
</evidence>
<dbReference type="Proteomes" id="UP000680132">
    <property type="component" value="Unassembled WGS sequence"/>
</dbReference>
<feature type="chain" id="PRO_5038766644" evidence="2">
    <location>
        <begin position="28"/>
        <end position="395"/>
    </location>
</feature>
<feature type="region of interest" description="Disordered" evidence="1">
    <location>
        <begin position="312"/>
        <end position="378"/>
    </location>
</feature>
<reference evidence="3" key="1">
    <citation type="submission" date="2021-03" db="EMBL/GenBank/DDBJ databases">
        <title>Microbacterium sp. nov., a novel actinobacterium isolated from cow dung.</title>
        <authorList>
            <person name="Zhang L."/>
        </authorList>
    </citation>
    <scope>NUCLEOTIDE SEQUENCE</scope>
    <source>
        <strain evidence="3">NEAU-LLB</strain>
    </source>
</reference>
<evidence type="ECO:0000313" key="4">
    <source>
        <dbReference type="Proteomes" id="UP000680132"/>
    </source>
</evidence>
<dbReference type="RefSeq" id="WP_208500783.1">
    <property type="nucleotide sequence ID" value="NZ_JAGFOA010000002.1"/>
</dbReference>
<name>A0A939QHG2_9MICO</name>
<protein>
    <submittedName>
        <fullName evidence="3">Uncharacterized protein</fullName>
    </submittedName>
</protein>
<sequence>MGARAIAARWLSAVAVAVLCMAGFAAAQSARAYTGPNAIAVPYAEEKVVKPADGYAFDDCAAIRSAGGELVTACDPHEGFTVKSPGYDPEYGEVIVPVKTSNGRTATTIDYVLFLEPPEVPELPETRYPYPAPAGGTLMIPISDLGVTCTACTAGSGLEVTSFAPQGAATVLPTETHLVVRPHDDFEGPLEITLRYGDMWDGWSPPTVLTVSVSKLDADAPIAQHVMRPMPEKTGEFDLNELVHLPAGAEGAQILCGAALHGTVVCDGEGHATYTPTAPAAVDEFAFRVSQHGDLVTGSVVLVADGAETGLPVEGQAVSEPRTDPTPAPQPPEPDPEETQNASGRRGKKADTKEQQMVLLRVPSPVVPKTPPADGGGLAGIFTPLIETMNRAGAR</sequence>
<feature type="compositionally biased region" description="Pro residues" evidence="1">
    <location>
        <begin position="324"/>
        <end position="333"/>
    </location>
</feature>
<evidence type="ECO:0000256" key="2">
    <source>
        <dbReference type="SAM" id="SignalP"/>
    </source>
</evidence>
<evidence type="ECO:0000313" key="3">
    <source>
        <dbReference type="EMBL" id="MBO3662739.1"/>
    </source>
</evidence>
<keyword evidence="2" id="KW-0732">Signal</keyword>
<comment type="caution">
    <text evidence="3">The sequence shown here is derived from an EMBL/GenBank/DDBJ whole genome shotgun (WGS) entry which is preliminary data.</text>
</comment>
<organism evidence="3 4">
    <name type="scientific">Microbacterium stercoris</name>
    <dbReference type="NCBI Taxonomy" id="2820289"/>
    <lineage>
        <taxon>Bacteria</taxon>
        <taxon>Bacillati</taxon>
        <taxon>Actinomycetota</taxon>
        <taxon>Actinomycetes</taxon>
        <taxon>Micrococcales</taxon>
        <taxon>Microbacteriaceae</taxon>
        <taxon>Microbacterium</taxon>
    </lineage>
</organism>
<dbReference type="AlphaFoldDB" id="A0A939QHG2"/>
<proteinExistence type="predicted"/>
<keyword evidence="4" id="KW-1185">Reference proteome</keyword>
<gene>
    <name evidence="3" type="ORF">J5V96_04340</name>
</gene>
<dbReference type="EMBL" id="JAGFOA010000002">
    <property type="protein sequence ID" value="MBO3662739.1"/>
    <property type="molecule type" value="Genomic_DNA"/>
</dbReference>